<dbReference type="KEGG" id="fgg:FSB75_11950"/>
<reference evidence="2 3" key="1">
    <citation type="journal article" date="2015" name="Int. J. Syst. Evol. Microbiol.">
        <title>Flavisolibacter ginsenosidimutans sp. nov., with ginsenoside-converting activity isolated from soil used for cultivating ginseng.</title>
        <authorList>
            <person name="Zhao Y."/>
            <person name="Liu Q."/>
            <person name="Kang M.S."/>
            <person name="Jin F."/>
            <person name="Yu H."/>
            <person name="Im W.T."/>
        </authorList>
    </citation>
    <scope>NUCLEOTIDE SEQUENCE [LARGE SCALE GENOMIC DNA]</scope>
    <source>
        <strain evidence="2 3">Gsoil 636</strain>
    </source>
</reference>
<dbReference type="AlphaFoldDB" id="A0A5B8UKN5"/>
<dbReference type="OrthoDB" id="679314at2"/>
<evidence type="ECO:0000256" key="1">
    <source>
        <dbReference type="SAM" id="Phobius"/>
    </source>
</evidence>
<feature type="transmembrane region" description="Helical" evidence="1">
    <location>
        <begin position="47"/>
        <end position="65"/>
    </location>
</feature>
<keyword evidence="1" id="KW-0472">Membrane</keyword>
<evidence type="ECO:0000313" key="3">
    <source>
        <dbReference type="Proteomes" id="UP000321204"/>
    </source>
</evidence>
<keyword evidence="1" id="KW-0812">Transmembrane</keyword>
<keyword evidence="3" id="KW-1185">Reference proteome</keyword>
<dbReference type="RefSeq" id="WP_146787581.1">
    <property type="nucleotide sequence ID" value="NZ_BAABIO010000001.1"/>
</dbReference>
<dbReference type="EMBL" id="CP042433">
    <property type="protein sequence ID" value="QEC56575.1"/>
    <property type="molecule type" value="Genomic_DNA"/>
</dbReference>
<organism evidence="2 3">
    <name type="scientific">Flavisolibacter ginsenosidimutans</name>
    <dbReference type="NCBI Taxonomy" id="661481"/>
    <lineage>
        <taxon>Bacteria</taxon>
        <taxon>Pseudomonadati</taxon>
        <taxon>Bacteroidota</taxon>
        <taxon>Chitinophagia</taxon>
        <taxon>Chitinophagales</taxon>
        <taxon>Chitinophagaceae</taxon>
        <taxon>Flavisolibacter</taxon>
    </lineage>
</organism>
<protein>
    <submittedName>
        <fullName evidence="2">Uncharacterized protein</fullName>
    </submittedName>
</protein>
<keyword evidence="1" id="KW-1133">Transmembrane helix</keyword>
<dbReference type="Proteomes" id="UP000321204">
    <property type="component" value="Chromosome"/>
</dbReference>
<proteinExistence type="predicted"/>
<evidence type="ECO:0000313" key="2">
    <source>
        <dbReference type="EMBL" id="QEC56575.1"/>
    </source>
</evidence>
<accession>A0A5B8UKN5</accession>
<gene>
    <name evidence="2" type="ORF">FSB75_11950</name>
</gene>
<feature type="transmembrane region" description="Helical" evidence="1">
    <location>
        <begin position="21"/>
        <end position="41"/>
    </location>
</feature>
<name>A0A5B8UKN5_9BACT</name>
<sequence>MKDFIKQILRDKNGDFSIREAIIAVLLLIIIISWIGQQFFGKAVPEFMFYSFTSLVAAGCFGYSLEKKTCTQNDIPSIP</sequence>